<organism evidence="1 2">
    <name type="scientific">Diplocarpon coronariae</name>
    <dbReference type="NCBI Taxonomy" id="2795749"/>
    <lineage>
        <taxon>Eukaryota</taxon>
        <taxon>Fungi</taxon>
        <taxon>Dikarya</taxon>
        <taxon>Ascomycota</taxon>
        <taxon>Pezizomycotina</taxon>
        <taxon>Leotiomycetes</taxon>
        <taxon>Helotiales</taxon>
        <taxon>Drepanopezizaceae</taxon>
        <taxon>Diplocarpon</taxon>
    </lineage>
</organism>
<name>A0A218Z3X1_9HELO</name>
<dbReference type="AlphaFoldDB" id="A0A218Z3X1"/>
<accession>A0A218Z3X1</accession>
<proteinExistence type="predicted"/>
<keyword evidence="2" id="KW-1185">Reference proteome</keyword>
<dbReference type="EMBL" id="MZNU01000236">
    <property type="protein sequence ID" value="OWP02404.1"/>
    <property type="molecule type" value="Genomic_DNA"/>
</dbReference>
<comment type="caution">
    <text evidence="1">The sequence shown here is derived from an EMBL/GenBank/DDBJ whole genome shotgun (WGS) entry which is preliminary data.</text>
</comment>
<evidence type="ECO:0000313" key="1">
    <source>
        <dbReference type="EMBL" id="OWP02404.1"/>
    </source>
</evidence>
<dbReference type="Proteomes" id="UP000242519">
    <property type="component" value="Unassembled WGS sequence"/>
</dbReference>
<sequence length="108" mass="11493">MAQLRRQAAREMAGLLCREPGELAANTPLCACIPPGRLLTPGQPSSILVEACAPTDPTRAPVLATVLGVERDRPATVSPVLREKSAWGGGVQVSPVHRRGLRADHVLW</sequence>
<gene>
    <name evidence="1" type="ORF">B2J93_3192</name>
</gene>
<dbReference type="InParanoid" id="A0A218Z3X1"/>
<reference evidence="1 2" key="1">
    <citation type="submission" date="2017-04" db="EMBL/GenBank/DDBJ databases">
        <title>Draft genome sequence of Marssonina coronaria NL1: causal agent of apple blotch.</title>
        <authorList>
            <person name="Cheng Q."/>
        </authorList>
    </citation>
    <scope>NUCLEOTIDE SEQUENCE [LARGE SCALE GENOMIC DNA]</scope>
    <source>
        <strain evidence="1 2">NL1</strain>
    </source>
</reference>
<evidence type="ECO:0000313" key="2">
    <source>
        <dbReference type="Proteomes" id="UP000242519"/>
    </source>
</evidence>
<protein>
    <submittedName>
        <fullName evidence="1">Uncharacterized protein</fullName>
    </submittedName>
</protein>